<evidence type="ECO:0000313" key="10">
    <source>
        <dbReference type="EMBL" id="CAA9410068.1"/>
    </source>
</evidence>
<dbReference type="PIRSF" id="PIRSF000505">
    <property type="entry name" value="EPSPS"/>
    <property type="match status" value="1"/>
</dbReference>
<proteinExistence type="inferred from homology"/>
<dbReference type="UniPathway" id="UPA00053">
    <property type="reaction ID" value="UER00089"/>
</dbReference>
<dbReference type="EMBL" id="CADCUQ010000505">
    <property type="protein sequence ID" value="CAA9410068.1"/>
    <property type="molecule type" value="Genomic_DNA"/>
</dbReference>
<comment type="subunit">
    <text evidence="7">Monomer.</text>
</comment>
<dbReference type="Gene3D" id="3.65.10.10">
    <property type="entry name" value="Enolpyruvate transferase domain"/>
    <property type="match status" value="2"/>
</dbReference>
<evidence type="ECO:0000256" key="4">
    <source>
        <dbReference type="ARBA" id="ARBA00022679"/>
    </source>
</evidence>
<dbReference type="GO" id="GO:0005737">
    <property type="term" value="C:cytoplasm"/>
    <property type="evidence" value="ECO:0007669"/>
    <property type="project" value="UniProtKB-SubCell"/>
</dbReference>
<evidence type="ECO:0000256" key="8">
    <source>
        <dbReference type="SAM" id="MobiDB-lite"/>
    </source>
</evidence>
<organism evidence="10">
    <name type="scientific">uncultured Phycisphaerae bacterium</name>
    <dbReference type="NCBI Taxonomy" id="904963"/>
    <lineage>
        <taxon>Bacteria</taxon>
        <taxon>Pseudomonadati</taxon>
        <taxon>Planctomycetota</taxon>
        <taxon>Phycisphaerae</taxon>
        <taxon>environmental samples</taxon>
    </lineage>
</organism>
<dbReference type="EC" id="2.5.1.19" evidence="7"/>
<feature type="binding site" evidence="7">
    <location>
        <position position="395"/>
    </location>
    <ligand>
        <name>phosphoenolpyruvate</name>
        <dbReference type="ChEBI" id="CHEBI:58702"/>
    </ligand>
</feature>
<keyword evidence="7" id="KW-0963">Cytoplasm</keyword>
<feature type="binding site" evidence="7">
    <location>
        <position position="353"/>
    </location>
    <ligand>
        <name>phosphoenolpyruvate</name>
        <dbReference type="ChEBI" id="CHEBI:58702"/>
    </ligand>
</feature>
<feature type="region of interest" description="Disordered" evidence="8">
    <location>
        <begin position="1"/>
        <end position="22"/>
    </location>
</feature>
<dbReference type="PANTHER" id="PTHR21090:SF5">
    <property type="entry name" value="PENTAFUNCTIONAL AROM POLYPEPTIDE"/>
    <property type="match status" value="1"/>
</dbReference>
<feature type="binding site" evidence="7">
    <location>
        <position position="25"/>
    </location>
    <ligand>
        <name>3-phosphoshikimate</name>
        <dbReference type="ChEBI" id="CHEBI:145989"/>
    </ligand>
</feature>
<dbReference type="GO" id="GO:0003866">
    <property type="term" value="F:3-phosphoshikimate 1-carboxyvinyltransferase activity"/>
    <property type="evidence" value="ECO:0007669"/>
    <property type="project" value="UniProtKB-UniRule"/>
</dbReference>
<gene>
    <name evidence="7" type="primary">aroA</name>
    <name evidence="10" type="ORF">AVDCRST_MAG64-2264</name>
</gene>
<comment type="pathway">
    <text evidence="1 7">Metabolic intermediate biosynthesis; chorismate biosynthesis; chorismate from D-erythrose 4-phosphate and phosphoenolpyruvate: step 6/7.</text>
</comment>
<evidence type="ECO:0000256" key="3">
    <source>
        <dbReference type="ARBA" id="ARBA00022605"/>
    </source>
</evidence>
<feature type="binding site" evidence="7">
    <location>
        <position position="349"/>
    </location>
    <ligand>
        <name>3-phosphoshikimate</name>
        <dbReference type="ChEBI" id="CHEBI:145989"/>
    </ligand>
</feature>
<accession>A0A6J4PA01</accession>
<dbReference type="InterPro" id="IPR006264">
    <property type="entry name" value="EPSP_synthase"/>
</dbReference>
<reference evidence="10" key="1">
    <citation type="submission" date="2020-02" db="EMBL/GenBank/DDBJ databases">
        <authorList>
            <person name="Meier V. D."/>
        </authorList>
    </citation>
    <scope>NUCLEOTIDE SEQUENCE</scope>
    <source>
        <strain evidence="10">AVDCRST_MAG64</strain>
    </source>
</reference>
<comment type="catalytic activity">
    <reaction evidence="6">
        <text>3-phosphoshikimate + phosphoenolpyruvate = 5-O-(1-carboxyvinyl)-3-phosphoshikimate + phosphate</text>
        <dbReference type="Rhea" id="RHEA:21256"/>
        <dbReference type="ChEBI" id="CHEBI:43474"/>
        <dbReference type="ChEBI" id="CHEBI:57701"/>
        <dbReference type="ChEBI" id="CHEBI:58702"/>
        <dbReference type="ChEBI" id="CHEBI:145989"/>
        <dbReference type="EC" id="2.5.1.19"/>
    </reaction>
    <physiologicalReaction direction="left-to-right" evidence="6">
        <dbReference type="Rhea" id="RHEA:21257"/>
    </physiologicalReaction>
</comment>
<feature type="binding site" evidence="7">
    <location>
        <position position="24"/>
    </location>
    <ligand>
        <name>phosphoenolpyruvate</name>
        <dbReference type="ChEBI" id="CHEBI:58702"/>
    </ligand>
</feature>
<dbReference type="HAMAP" id="MF_00210">
    <property type="entry name" value="EPSP_synth"/>
    <property type="match status" value="1"/>
</dbReference>
<feature type="binding site" evidence="7">
    <location>
        <position position="173"/>
    </location>
    <ligand>
        <name>3-phosphoshikimate</name>
        <dbReference type="ChEBI" id="CHEBI:145989"/>
    </ligand>
</feature>
<dbReference type="AlphaFoldDB" id="A0A6J4PA01"/>
<dbReference type="SUPFAM" id="SSF55205">
    <property type="entry name" value="EPT/RTPC-like"/>
    <property type="match status" value="1"/>
</dbReference>
<name>A0A6J4PA01_9BACT</name>
<protein>
    <recommendedName>
        <fullName evidence="7">3-phosphoshikimate 1-carboxyvinyltransferase</fullName>
        <ecNumber evidence="7">2.5.1.19</ecNumber>
    </recommendedName>
    <alternativeName>
        <fullName evidence="7">5-enolpyruvylshikimate-3-phosphate synthase</fullName>
        <shortName evidence="7">EPSP synthase</shortName>
        <shortName evidence="7">EPSPS</shortName>
    </alternativeName>
</protein>
<dbReference type="Pfam" id="PF00275">
    <property type="entry name" value="EPSP_synthase"/>
    <property type="match status" value="1"/>
</dbReference>
<feature type="binding site" evidence="7">
    <location>
        <position position="172"/>
    </location>
    <ligand>
        <name>3-phosphoshikimate</name>
        <dbReference type="ChEBI" id="CHEBI:145989"/>
    </ligand>
</feature>
<dbReference type="InterPro" id="IPR001986">
    <property type="entry name" value="Enolpyruvate_Tfrase_dom"/>
</dbReference>
<dbReference type="GO" id="GO:0009073">
    <property type="term" value="P:aromatic amino acid family biosynthetic process"/>
    <property type="evidence" value="ECO:0007669"/>
    <property type="project" value="UniProtKB-KW"/>
</dbReference>
<evidence type="ECO:0000256" key="7">
    <source>
        <dbReference type="HAMAP-Rule" id="MF_00210"/>
    </source>
</evidence>
<evidence type="ECO:0000256" key="5">
    <source>
        <dbReference type="ARBA" id="ARBA00023141"/>
    </source>
</evidence>
<dbReference type="InterPro" id="IPR013792">
    <property type="entry name" value="RNA3'P_cycl/enolpyr_Trfase_a/b"/>
</dbReference>
<evidence type="ECO:0000256" key="6">
    <source>
        <dbReference type="ARBA" id="ARBA00044633"/>
    </source>
</evidence>
<dbReference type="GO" id="GO:0008652">
    <property type="term" value="P:amino acid biosynthetic process"/>
    <property type="evidence" value="ECO:0007669"/>
    <property type="project" value="UniProtKB-KW"/>
</dbReference>
<evidence type="ECO:0000256" key="1">
    <source>
        <dbReference type="ARBA" id="ARBA00004811"/>
    </source>
</evidence>
<feature type="binding site" evidence="7">
    <location>
        <position position="420"/>
    </location>
    <ligand>
        <name>phosphoenolpyruvate</name>
        <dbReference type="ChEBI" id="CHEBI:58702"/>
    </ligand>
</feature>
<comment type="subcellular location">
    <subcellularLocation>
        <location evidence="7">Cytoplasm</location>
    </subcellularLocation>
</comment>
<keyword evidence="4 7" id="KW-0808">Transferase</keyword>
<evidence type="ECO:0000256" key="2">
    <source>
        <dbReference type="ARBA" id="ARBA00009948"/>
    </source>
</evidence>
<keyword evidence="5 7" id="KW-0057">Aromatic amino acid biosynthesis</keyword>
<feature type="binding site" evidence="7">
    <location>
        <position position="29"/>
    </location>
    <ligand>
        <name>3-phosphoshikimate</name>
        <dbReference type="ChEBI" id="CHEBI:145989"/>
    </ligand>
</feature>
<dbReference type="InterPro" id="IPR036968">
    <property type="entry name" value="Enolpyruvate_Tfrase_sf"/>
</dbReference>
<dbReference type="InterPro" id="IPR023193">
    <property type="entry name" value="EPSP_synthase_CS"/>
</dbReference>
<sequence>MSESLTLTPPAGPFDAEITPPGSKSLTNRAMVLAALGDGASELRNALFADDTLVMMDCLGRLGFRLDVDRADHVVRVHGRGGQVPHSRADLFCGNSGTTIRFVTALCAAGRGRYNLDGIPRMRQRPIGELVDLLRHLGVRVGYVMERGFPPVEVLADGLPGGIVRFGGSRSSQFLSAVLQVAPYARNEVQVDLDGPQTSWPYVAMTMRLMDEFGVTPELIRDPLTGEPRRIIIPHGEPYRPTDYAIEPDASNATYFLAAAAISPGSRMVVKGLGKDSLQGDIGFAGVLRRMGAGVTHARGAITVTGPDALEGVDVDLAAMPDAAQTLAVAALFADGPTTIRGLHTLRVKETDRIAAVAAELAKLGAEVDVEGDALTVHPPERLKAAAIDTYDDHRMAMSFALAGLRSGGVRINDPSCVNKTYPGYFDDLRRVTGVRT</sequence>
<dbReference type="NCBIfam" id="TIGR01356">
    <property type="entry name" value="aroA"/>
    <property type="match status" value="1"/>
</dbReference>
<feature type="binding site" evidence="7">
    <location>
        <position position="173"/>
    </location>
    <ligand>
        <name>phosphoenolpyruvate</name>
        <dbReference type="ChEBI" id="CHEBI:58702"/>
    </ligand>
</feature>
<dbReference type="PROSITE" id="PS00104">
    <property type="entry name" value="EPSP_SYNTHASE_1"/>
    <property type="match status" value="1"/>
</dbReference>
<feature type="binding site" evidence="7">
    <location>
        <position position="97"/>
    </location>
    <ligand>
        <name>phosphoenolpyruvate</name>
        <dbReference type="ChEBI" id="CHEBI:58702"/>
    </ligand>
</feature>
<feature type="binding site" evidence="7">
    <location>
        <position position="24"/>
    </location>
    <ligand>
        <name>3-phosphoshikimate</name>
        <dbReference type="ChEBI" id="CHEBI:145989"/>
    </ligand>
</feature>
<feature type="binding site" evidence="7">
    <location>
        <position position="171"/>
    </location>
    <ligand>
        <name>3-phosphoshikimate</name>
        <dbReference type="ChEBI" id="CHEBI:145989"/>
    </ligand>
</feature>
<feature type="active site" description="Proton acceptor" evidence="7">
    <location>
        <position position="322"/>
    </location>
</feature>
<feature type="binding site" evidence="7">
    <location>
        <position position="199"/>
    </location>
    <ligand>
        <name>3-phosphoshikimate</name>
        <dbReference type="ChEBI" id="CHEBI:145989"/>
    </ligand>
</feature>
<feature type="binding site" evidence="7">
    <location>
        <position position="125"/>
    </location>
    <ligand>
        <name>phosphoenolpyruvate</name>
        <dbReference type="ChEBI" id="CHEBI:58702"/>
    </ligand>
</feature>
<comment type="similarity">
    <text evidence="2 7">Belongs to the EPSP synthase family.</text>
</comment>
<feature type="domain" description="Enolpyruvate transferase" evidence="9">
    <location>
        <begin position="13"/>
        <end position="429"/>
    </location>
</feature>
<comment type="caution">
    <text evidence="7">Lacks conserved residue(s) required for the propagation of feature annotation.</text>
</comment>
<comment type="function">
    <text evidence="7">Catalyzes the transfer of the enolpyruvyl moiety of phosphoenolpyruvate (PEP) to the 5-hydroxyl of shikimate-3-phosphate (S3P) to produce enolpyruvyl shikimate-3-phosphate and inorganic phosphate.</text>
</comment>
<keyword evidence="3 7" id="KW-0028">Amino-acid biosynthesis</keyword>
<dbReference type="GO" id="GO:0009423">
    <property type="term" value="P:chorismate biosynthetic process"/>
    <property type="evidence" value="ECO:0007669"/>
    <property type="project" value="UniProtKB-UniRule"/>
</dbReference>
<dbReference type="PANTHER" id="PTHR21090">
    <property type="entry name" value="AROM/DEHYDROQUINATE SYNTHASE"/>
    <property type="match status" value="1"/>
</dbReference>
<feature type="binding site" evidence="7">
    <location>
        <position position="322"/>
    </location>
    <ligand>
        <name>3-phosphoshikimate</name>
        <dbReference type="ChEBI" id="CHEBI:145989"/>
    </ligand>
</feature>
<evidence type="ECO:0000259" key="9">
    <source>
        <dbReference type="Pfam" id="PF00275"/>
    </source>
</evidence>
<dbReference type="PROSITE" id="PS00885">
    <property type="entry name" value="EPSP_SYNTHASE_2"/>
    <property type="match status" value="1"/>
</dbReference>
<dbReference type="CDD" id="cd01556">
    <property type="entry name" value="EPSP_synthase"/>
    <property type="match status" value="1"/>
</dbReference>